<dbReference type="EMBL" id="LR798402">
    <property type="protein sequence ID" value="CAB5229410.1"/>
    <property type="molecule type" value="Genomic_DNA"/>
</dbReference>
<feature type="domain" description="GIY-YIG" evidence="4">
    <location>
        <begin position="4"/>
        <end position="92"/>
    </location>
</feature>
<evidence type="ECO:0000256" key="1">
    <source>
        <dbReference type="ARBA" id="ARBA00001946"/>
    </source>
</evidence>
<organism evidence="6">
    <name type="scientific">uncultured Caudovirales phage</name>
    <dbReference type="NCBI Taxonomy" id="2100421"/>
    <lineage>
        <taxon>Viruses</taxon>
        <taxon>Duplodnaviria</taxon>
        <taxon>Heunggongvirae</taxon>
        <taxon>Uroviricota</taxon>
        <taxon>Caudoviricetes</taxon>
        <taxon>Peduoviridae</taxon>
        <taxon>Maltschvirus</taxon>
        <taxon>Maltschvirus maltsch</taxon>
    </lineage>
</organism>
<dbReference type="GO" id="GO:0003677">
    <property type="term" value="F:DNA binding"/>
    <property type="evidence" value="ECO:0007669"/>
    <property type="project" value="InterPro"/>
</dbReference>
<dbReference type="InterPro" id="IPR035901">
    <property type="entry name" value="GIY-YIG_endonuc_sf"/>
</dbReference>
<dbReference type="SUPFAM" id="SSF64496">
    <property type="entry name" value="DNA-binding domain of intron-encoded endonucleases"/>
    <property type="match status" value="1"/>
</dbReference>
<dbReference type="EMBL" id="LR797402">
    <property type="protein sequence ID" value="CAB4214181.1"/>
    <property type="molecule type" value="Genomic_DNA"/>
</dbReference>
<protein>
    <submittedName>
        <fullName evidence="6">GrpIintron_endo, group I intron endonuclease</fullName>
    </submittedName>
</protein>
<reference evidence="6" key="1">
    <citation type="submission" date="2020-05" db="EMBL/GenBank/DDBJ databases">
        <authorList>
            <person name="Chiriac C."/>
            <person name="Salcher M."/>
            <person name="Ghai R."/>
            <person name="Kavagutti S V."/>
        </authorList>
    </citation>
    <scope>NUCLEOTIDE SEQUENCE</scope>
</reference>
<dbReference type="InterPro" id="IPR000305">
    <property type="entry name" value="GIY-YIG_endonuc"/>
</dbReference>
<dbReference type="Gene3D" id="3.40.1440.10">
    <property type="entry name" value="GIY-YIG endonuclease"/>
    <property type="match status" value="1"/>
</dbReference>
<name>A0A6J5SJ70_9CAUD</name>
<dbReference type="InterPro" id="IPR003611">
    <property type="entry name" value="NUMOD3"/>
</dbReference>
<keyword evidence="3" id="KW-0460">Magnesium</keyword>
<dbReference type="GO" id="GO:0004519">
    <property type="term" value="F:endonuclease activity"/>
    <property type="evidence" value="ECO:0007669"/>
    <property type="project" value="UniProtKB-KW"/>
</dbReference>
<comment type="similarity">
    <text evidence="2">To endonucleases of group I introns of fungi and phage.</text>
</comment>
<keyword evidence="6" id="KW-0255">Endonuclease</keyword>
<dbReference type="SMART" id="SM00465">
    <property type="entry name" value="GIYc"/>
    <property type="match status" value="1"/>
</dbReference>
<keyword evidence="6" id="KW-0540">Nuclease</keyword>
<keyword evidence="6" id="KW-0378">Hydrolase</keyword>
<evidence type="ECO:0000259" key="4">
    <source>
        <dbReference type="SMART" id="SM00465"/>
    </source>
</evidence>
<comment type="cofactor">
    <cofactor evidence="1">
        <name>Mg(2+)</name>
        <dbReference type="ChEBI" id="CHEBI:18420"/>
    </cofactor>
</comment>
<evidence type="ECO:0000313" key="7">
    <source>
        <dbReference type="EMBL" id="CAB5229410.1"/>
    </source>
</evidence>
<dbReference type="EMBL" id="LR797046">
    <property type="protein sequence ID" value="CAB4183534.1"/>
    <property type="molecule type" value="Genomic_DNA"/>
</dbReference>
<sequence length="246" mass="27895">MNINTSVYWIHHPKHTNMFSQGYIGVSNNTKVRWNDHSKRPSNLHIERAIKKYGWDNLIKEVVLVANRDYCLDIETKLRPSNQIGWNVVLGGGNPPSSLGKKFIKSEETKAKLSAAKMGHRHTPEIEALILPNLLVKGIPTRFIKGQVPYNKGIACSEEKKEAIRKANTGRIQPQEERDKRANSLLGHIVTQETRDKIRIKNMGRKSPMLGKHFSKVICPHCNTEGGLSGMKSWHFDNCRNKGELS</sequence>
<evidence type="ECO:0000256" key="2">
    <source>
        <dbReference type="ARBA" id="ARBA00010045"/>
    </source>
</evidence>
<evidence type="ECO:0000256" key="3">
    <source>
        <dbReference type="ARBA" id="ARBA00022842"/>
    </source>
</evidence>
<evidence type="ECO:0000313" key="6">
    <source>
        <dbReference type="EMBL" id="CAB4214181.1"/>
    </source>
</evidence>
<proteinExistence type="predicted"/>
<gene>
    <name evidence="5" type="ORF">UFOVP1103_49</name>
    <name evidence="6" type="ORF">UFOVP1464_22</name>
    <name evidence="7" type="ORF">UFOVP1553_40</name>
</gene>
<accession>A0A6J5SJ70</accession>
<dbReference type="Pfam" id="PF07460">
    <property type="entry name" value="NUMOD3"/>
    <property type="match status" value="2"/>
</dbReference>
<evidence type="ECO:0000313" key="5">
    <source>
        <dbReference type="EMBL" id="CAB4183534.1"/>
    </source>
</evidence>